<dbReference type="InterPro" id="IPR032466">
    <property type="entry name" value="Metal_Hydrolase"/>
</dbReference>
<evidence type="ECO:0008006" key="2">
    <source>
        <dbReference type="Google" id="ProtNLM"/>
    </source>
</evidence>
<organism evidence="1">
    <name type="scientific">marine metagenome</name>
    <dbReference type="NCBI Taxonomy" id="408172"/>
    <lineage>
        <taxon>unclassified sequences</taxon>
        <taxon>metagenomes</taxon>
        <taxon>ecological metagenomes</taxon>
    </lineage>
</organism>
<reference evidence="1" key="1">
    <citation type="submission" date="2018-05" db="EMBL/GenBank/DDBJ databases">
        <authorList>
            <person name="Lanie J.A."/>
            <person name="Ng W.-L."/>
            <person name="Kazmierczak K.M."/>
            <person name="Andrzejewski T.M."/>
            <person name="Davidsen T.M."/>
            <person name="Wayne K.J."/>
            <person name="Tettelin H."/>
            <person name="Glass J.I."/>
            <person name="Rusch D."/>
            <person name="Podicherti R."/>
            <person name="Tsui H.-C.T."/>
            <person name="Winkler M.E."/>
        </authorList>
    </citation>
    <scope>NUCLEOTIDE SEQUENCE</scope>
</reference>
<dbReference type="GO" id="GO:0006508">
    <property type="term" value="P:proteolysis"/>
    <property type="evidence" value="ECO:0007669"/>
    <property type="project" value="InterPro"/>
</dbReference>
<dbReference type="PROSITE" id="PS51365">
    <property type="entry name" value="RENAL_DIPEPTIDASE_2"/>
    <property type="match status" value="1"/>
</dbReference>
<dbReference type="GO" id="GO:0070573">
    <property type="term" value="F:metallodipeptidase activity"/>
    <property type="evidence" value="ECO:0007669"/>
    <property type="project" value="InterPro"/>
</dbReference>
<dbReference type="Gene3D" id="3.20.20.140">
    <property type="entry name" value="Metal-dependent hydrolases"/>
    <property type="match status" value="1"/>
</dbReference>
<dbReference type="AlphaFoldDB" id="A0A381TRF7"/>
<name>A0A381TRF7_9ZZZZ</name>
<proteinExistence type="predicted"/>
<gene>
    <name evidence="1" type="ORF">METZ01_LOCUS70341</name>
</gene>
<dbReference type="InterPro" id="IPR008257">
    <property type="entry name" value="Pept_M19"/>
</dbReference>
<dbReference type="PANTHER" id="PTHR10443:SF12">
    <property type="entry name" value="DIPEPTIDASE"/>
    <property type="match status" value="1"/>
</dbReference>
<dbReference type="CDD" id="cd01301">
    <property type="entry name" value="rDP_like"/>
    <property type="match status" value="1"/>
</dbReference>
<sequence length="395" mass="44096">MNKSDQNPEYSVTTIERAKMLHKLHPLIDGHNDLPWQLRTKVDRVLSRLNINQHQPELHTDIPRLRAGGLGGQFWSVYVATSLKKKEYVQATLEQIDVVHNLIRLYPETFQIALTADDVDGAFKAGKIASLIGVEGGHCIGSSLATLRMFHRLGARYMTLTHWKSIAWADSCTDIPLAHGLTQFGREVVREMNHLGMLVDLSHVSVETMNASLDASIAPIIFSHSSARALTGNPRNVPDDVLRRLSKNGGIIMVTFVPQFVSQDVYEWELQRKQFQSSTNSTEYSETGTMERWDADNPKPIAKVTDVADHIDHIRSVIGIEHIGIGSDFDGVPSVPKGLEDVSQYPMLTAELLHRNYADEDIIKILGGNILRVMRQVEKIAQELQANQGSSQALL</sequence>
<dbReference type="Pfam" id="PF01244">
    <property type="entry name" value="Peptidase_M19"/>
    <property type="match status" value="1"/>
</dbReference>
<dbReference type="PANTHER" id="PTHR10443">
    <property type="entry name" value="MICROSOMAL DIPEPTIDASE"/>
    <property type="match status" value="1"/>
</dbReference>
<protein>
    <recommendedName>
        <fullName evidence="2">Membrane dipeptidase</fullName>
    </recommendedName>
</protein>
<accession>A0A381TRF7</accession>
<dbReference type="EMBL" id="UINC01004875">
    <property type="protein sequence ID" value="SVA17487.1"/>
    <property type="molecule type" value="Genomic_DNA"/>
</dbReference>
<evidence type="ECO:0000313" key="1">
    <source>
        <dbReference type="EMBL" id="SVA17487.1"/>
    </source>
</evidence>
<dbReference type="SUPFAM" id="SSF51556">
    <property type="entry name" value="Metallo-dependent hydrolases"/>
    <property type="match status" value="1"/>
</dbReference>